<dbReference type="HOGENOM" id="CLU_1596231_0_0_1"/>
<dbReference type="Proteomes" id="UP000008792">
    <property type="component" value="Unassembled WGS sequence"/>
</dbReference>
<dbReference type="AlphaFoldDB" id="B4M025"/>
<protein>
    <submittedName>
        <fullName evidence="3">Uncharacterized protein</fullName>
    </submittedName>
</protein>
<dbReference type="OrthoDB" id="7862644at2759"/>
<reference evidence="3 4" key="1">
    <citation type="journal article" date="2007" name="Nature">
        <title>Evolution of genes and genomes on the Drosophila phylogeny.</title>
        <authorList>
            <consortium name="Drosophila 12 Genomes Consortium"/>
            <person name="Clark A.G."/>
            <person name="Eisen M.B."/>
            <person name="Smith D.R."/>
            <person name="Bergman C.M."/>
            <person name="Oliver B."/>
            <person name="Markow T.A."/>
            <person name="Kaufman T.C."/>
            <person name="Kellis M."/>
            <person name="Gelbart W."/>
            <person name="Iyer V.N."/>
            <person name="Pollard D.A."/>
            <person name="Sackton T.B."/>
            <person name="Larracuente A.M."/>
            <person name="Singh N.D."/>
            <person name="Abad J.P."/>
            <person name="Abt D.N."/>
            <person name="Adryan B."/>
            <person name="Aguade M."/>
            <person name="Akashi H."/>
            <person name="Anderson W.W."/>
            <person name="Aquadro C.F."/>
            <person name="Ardell D.H."/>
            <person name="Arguello R."/>
            <person name="Artieri C.G."/>
            <person name="Barbash D.A."/>
            <person name="Barker D."/>
            <person name="Barsanti P."/>
            <person name="Batterham P."/>
            <person name="Batzoglou S."/>
            <person name="Begun D."/>
            <person name="Bhutkar A."/>
            <person name="Blanco E."/>
            <person name="Bosak S.A."/>
            <person name="Bradley R.K."/>
            <person name="Brand A.D."/>
            <person name="Brent M.R."/>
            <person name="Brooks A.N."/>
            <person name="Brown R.H."/>
            <person name="Butlin R.K."/>
            <person name="Caggese C."/>
            <person name="Calvi B.R."/>
            <person name="Bernardo de Carvalho A."/>
            <person name="Caspi A."/>
            <person name="Castrezana S."/>
            <person name="Celniker S.E."/>
            <person name="Chang J.L."/>
            <person name="Chapple C."/>
            <person name="Chatterji S."/>
            <person name="Chinwalla A."/>
            <person name="Civetta A."/>
            <person name="Clifton S.W."/>
            <person name="Comeron J.M."/>
            <person name="Costello J.C."/>
            <person name="Coyne J.A."/>
            <person name="Daub J."/>
            <person name="David R.G."/>
            <person name="Delcher A.L."/>
            <person name="Delehaunty K."/>
            <person name="Do C.B."/>
            <person name="Ebling H."/>
            <person name="Edwards K."/>
            <person name="Eickbush T."/>
            <person name="Evans J.D."/>
            <person name="Filipski A."/>
            <person name="Findeiss S."/>
            <person name="Freyhult E."/>
            <person name="Fulton L."/>
            <person name="Fulton R."/>
            <person name="Garcia A.C."/>
            <person name="Gardiner A."/>
            <person name="Garfield D.A."/>
            <person name="Garvin B.E."/>
            <person name="Gibson G."/>
            <person name="Gilbert D."/>
            <person name="Gnerre S."/>
            <person name="Godfrey J."/>
            <person name="Good R."/>
            <person name="Gotea V."/>
            <person name="Gravely B."/>
            <person name="Greenberg A.J."/>
            <person name="Griffiths-Jones S."/>
            <person name="Gross S."/>
            <person name="Guigo R."/>
            <person name="Gustafson E.A."/>
            <person name="Haerty W."/>
            <person name="Hahn M.W."/>
            <person name="Halligan D.L."/>
            <person name="Halpern A.L."/>
            <person name="Halter G.M."/>
            <person name="Han M.V."/>
            <person name="Heger A."/>
            <person name="Hillier L."/>
            <person name="Hinrichs A.S."/>
            <person name="Holmes I."/>
            <person name="Hoskins R.A."/>
            <person name="Hubisz M.J."/>
            <person name="Hultmark D."/>
            <person name="Huntley M.A."/>
            <person name="Jaffe D.B."/>
            <person name="Jagadeeshan S."/>
            <person name="Jeck W.R."/>
            <person name="Johnson J."/>
            <person name="Jones C.D."/>
            <person name="Jordan W.C."/>
            <person name="Karpen G.H."/>
            <person name="Kataoka E."/>
            <person name="Keightley P.D."/>
            <person name="Kheradpour P."/>
            <person name="Kirkness E.F."/>
            <person name="Koerich L.B."/>
            <person name="Kristiansen K."/>
            <person name="Kudrna D."/>
            <person name="Kulathinal R.J."/>
            <person name="Kumar S."/>
            <person name="Kwok R."/>
            <person name="Lander E."/>
            <person name="Langley C.H."/>
            <person name="Lapoint R."/>
            <person name="Lazzaro B.P."/>
            <person name="Lee S.J."/>
            <person name="Levesque L."/>
            <person name="Li R."/>
            <person name="Lin C.F."/>
            <person name="Lin M.F."/>
            <person name="Lindblad-Toh K."/>
            <person name="Llopart A."/>
            <person name="Long M."/>
            <person name="Low L."/>
            <person name="Lozovsky E."/>
            <person name="Lu J."/>
            <person name="Luo M."/>
            <person name="Machado C.A."/>
            <person name="Makalowski W."/>
            <person name="Marzo M."/>
            <person name="Matsuda M."/>
            <person name="Matzkin L."/>
            <person name="McAllister B."/>
            <person name="McBride C.S."/>
            <person name="McKernan B."/>
            <person name="McKernan K."/>
            <person name="Mendez-Lago M."/>
            <person name="Minx P."/>
            <person name="Mollenhauer M.U."/>
            <person name="Montooth K."/>
            <person name="Mount S.M."/>
            <person name="Mu X."/>
            <person name="Myers E."/>
            <person name="Negre B."/>
            <person name="Newfeld S."/>
            <person name="Nielsen R."/>
            <person name="Noor M.A."/>
            <person name="O'Grady P."/>
            <person name="Pachter L."/>
            <person name="Papaceit M."/>
            <person name="Parisi M.J."/>
            <person name="Parisi M."/>
            <person name="Parts L."/>
            <person name="Pedersen J.S."/>
            <person name="Pesole G."/>
            <person name="Phillippy A.M."/>
            <person name="Ponting C.P."/>
            <person name="Pop M."/>
            <person name="Porcelli D."/>
            <person name="Powell J.R."/>
            <person name="Prohaska S."/>
            <person name="Pruitt K."/>
            <person name="Puig M."/>
            <person name="Quesneville H."/>
            <person name="Ram K.R."/>
            <person name="Rand D."/>
            <person name="Rasmussen M.D."/>
            <person name="Reed L.K."/>
            <person name="Reenan R."/>
            <person name="Reily A."/>
            <person name="Remington K.A."/>
            <person name="Rieger T.T."/>
            <person name="Ritchie M.G."/>
            <person name="Robin C."/>
            <person name="Rogers Y.H."/>
            <person name="Rohde C."/>
            <person name="Rozas J."/>
            <person name="Rubenfield M.J."/>
            <person name="Ruiz A."/>
            <person name="Russo S."/>
            <person name="Salzberg S.L."/>
            <person name="Sanchez-Gracia A."/>
            <person name="Saranga D.J."/>
            <person name="Sato H."/>
            <person name="Schaeffer S.W."/>
            <person name="Schatz M.C."/>
            <person name="Schlenke T."/>
            <person name="Schwartz R."/>
            <person name="Segarra C."/>
            <person name="Singh R.S."/>
            <person name="Sirot L."/>
            <person name="Sirota M."/>
            <person name="Sisneros N.B."/>
            <person name="Smith C.D."/>
            <person name="Smith T.F."/>
            <person name="Spieth J."/>
            <person name="Stage D.E."/>
            <person name="Stark A."/>
            <person name="Stephan W."/>
            <person name="Strausberg R.L."/>
            <person name="Strempel S."/>
            <person name="Sturgill D."/>
            <person name="Sutton G."/>
            <person name="Sutton G.G."/>
            <person name="Tao W."/>
            <person name="Teichmann S."/>
            <person name="Tobari Y.N."/>
            <person name="Tomimura Y."/>
            <person name="Tsolas J.M."/>
            <person name="Valente V.L."/>
            <person name="Venter E."/>
            <person name="Venter J.C."/>
            <person name="Vicario S."/>
            <person name="Vieira F.G."/>
            <person name="Vilella A.J."/>
            <person name="Villasante A."/>
            <person name="Walenz B."/>
            <person name="Wang J."/>
            <person name="Wasserman M."/>
            <person name="Watts T."/>
            <person name="Wilson D."/>
            <person name="Wilson R.K."/>
            <person name="Wing R.A."/>
            <person name="Wolfner M.F."/>
            <person name="Wong A."/>
            <person name="Wong G.K."/>
            <person name="Wu C.I."/>
            <person name="Wu G."/>
            <person name="Yamamoto D."/>
            <person name="Yang H.P."/>
            <person name="Yang S.P."/>
            <person name="Yorke J.A."/>
            <person name="Yoshida K."/>
            <person name="Zdobnov E."/>
            <person name="Zhang P."/>
            <person name="Zhang Y."/>
            <person name="Zimin A.V."/>
            <person name="Baldwin J."/>
            <person name="Abdouelleil A."/>
            <person name="Abdulkadir J."/>
            <person name="Abebe A."/>
            <person name="Abera B."/>
            <person name="Abreu J."/>
            <person name="Acer S.C."/>
            <person name="Aftuck L."/>
            <person name="Alexander A."/>
            <person name="An P."/>
            <person name="Anderson E."/>
            <person name="Anderson S."/>
            <person name="Arachi H."/>
            <person name="Azer M."/>
            <person name="Bachantsang P."/>
            <person name="Barry A."/>
            <person name="Bayul T."/>
            <person name="Berlin A."/>
            <person name="Bessette D."/>
            <person name="Bloom T."/>
            <person name="Blye J."/>
            <person name="Boguslavskiy L."/>
            <person name="Bonnet C."/>
            <person name="Boukhgalter B."/>
            <person name="Bourzgui I."/>
            <person name="Brown A."/>
            <person name="Cahill P."/>
            <person name="Channer S."/>
            <person name="Cheshatsang Y."/>
            <person name="Chuda L."/>
            <person name="Citroen M."/>
            <person name="Collymore A."/>
            <person name="Cooke P."/>
            <person name="Costello M."/>
            <person name="D'Aco K."/>
            <person name="Daza R."/>
            <person name="De Haan G."/>
            <person name="DeGray S."/>
            <person name="DeMaso C."/>
            <person name="Dhargay N."/>
            <person name="Dooley K."/>
            <person name="Dooley E."/>
            <person name="Doricent M."/>
            <person name="Dorje P."/>
            <person name="Dorjee K."/>
            <person name="Dupes A."/>
            <person name="Elong R."/>
            <person name="Falk J."/>
            <person name="Farina A."/>
            <person name="Faro S."/>
            <person name="Ferguson D."/>
            <person name="Fisher S."/>
            <person name="Foley C.D."/>
            <person name="Franke A."/>
            <person name="Friedrich D."/>
            <person name="Gadbois L."/>
            <person name="Gearin G."/>
            <person name="Gearin C.R."/>
            <person name="Giannoukos G."/>
            <person name="Goode T."/>
            <person name="Graham J."/>
            <person name="Grandbois E."/>
            <person name="Grewal S."/>
            <person name="Gyaltsen K."/>
            <person name="Hafez N."/>
            <person name="Hagos B."/>
            <person name="Hall J."/>
            <person name="Henson C."/>
            <person name="Hollinger A."/>
            <person name="Honan T."/>
            <person name="Huard M.D."/>
            <person name="Hughes L."/>
            <person name="Hurhula B."/>
            <person name="Husby M.E."/>
            <person name="Kamat A."/>
            <person name="Kanga B."/>
            <person name="Kashin S."/>
            <person name="Khazanovich D."/>
            <person name="Kisner P."/>
            <person name="Lance K."/>
            <person name="Lara M."/>
            <person name="Lee W."/>
            <person name="Lennon N."/>
            <person name="Letendre F."/>
            <person name="LeVine R."/>
            <person name="Lipovsky A."/>
            <person name="Liu X."/>
            <person name="Liu J."/>
            <person name="Liu S."/>
            <person name="Lokyitsang T."/>
            <person name="Lokyitsang Y."/>
            <person name="Lubonja R."/>
            <person name="Lui A."/>
            <person name="MacDonald P."/>
            <person name="Magnisalis V."/>
            <person name="Maru K."/>
            <person name="Matthews C."/>
            <person name="McCusker W."/>
            <person name="McDonough S."/>
            <person name="Mehta T."/>
            <person name="Meldrim J."/>
            <person name="Meneus L."/>
            <person name="Mihai O."/>
            <person name="Mihalev A."/>
            <person name="Mihova T."/>
            <person name="Mittelman R."/>
            <person name="Mlenga V."/>
            <person name="Montmayeur A."/>
            <person name="Mulrain L."/>
            <person name="Navidi A."/>
            <person name="Naylor J."/>
            <person name="Negash T."/>
            <person name="Nguyen T."/>
            <person name="Nguyen N."/>
            <person name="Nicol R."/>
            <person name="Norbu C."/>
            <person name="Norbu N."/>
            <person name="Novod N."/>
            <person name="O'Neill B."/>
            <person name="Osman S."/>
            <person name="Markiewicz E."/>
            <person name="Oyono O.L."/>
            <person name="Patti C."/>
            <person name="Phunkhang P."/>
            <person name="Pierre F."/>
            <person name="Priest M."/>
            <person name="Raghuraman S."/>
            <person name="Rege F."/>
            <person name="Reyes R."/>
            <person name="Rise C."/>
            <person name="Rogov P."/>
            <person name="Ross K."/>
            <person name="Ryan E."/>
            <person name="Settipalli S."/>
            <person name="Shea T."/>
            <person name="Sherpa N."/>
            <person name="Shi L."/>
            <person name="Shih D."/>
            <person name="Sparrow T."/>
            <person name="Spaulding J."/>
            <person name="Stalker J."/>
            <person name="Stange-Thomann N."/>
            <person name="Stavropoulos S."/>
            <person name="Stone C."/>
            <person name="Strader C."/>
            <person name="Tesfaye S."/>
            <person name="Thomson T."/>
            <person name="Thoulutsang Y."/>
            <person name="Thoulutsang D."/>
            <person name="Topham K."/>
            <person name="Topping I."/>
            <person name="Tsamla T."/>
            <person name="Vassiliev H."/>
            <person name="Vo A."/>
            <person name="Wangchuk T."/>
            <person name="Wangdi T."/>
            <person name="Weiand M."/>
            <person name="Wilkinson J."/>
            <person name="Wilson A."/>
            <person name="Yadav S."/>
            <person name="Young G."/>
            <person name="Yu Q."/>
            <person name="Zembek L."/>
            <person name="Zhong D."/>
            <person name="Zimmer A."/>
            <person name="Zwirko Z."/>
            <person name="Jaffe D.B."/>
            <person name="Alvarez P."/>
            <person name="Brockman W."/>
            <person name="Butler J."/>
            <person name="Chin C."/>
            <person name="Gnerre S."/>
            <person name="Grabherr M."/>
            <person name="Kleber M."/>
            <person name="Mauceli E."/>
            <person name="MacCallum I."/>
        </authorList>
    </citation>
    <scope>NUCLEOTIDE SEQUENCE [LARGE SCALE GENOMIC DNA]</scope>
    <source>
        <strain evidence="4">Tucson 15010-1051.87</strain>
    </source>
</reference>
<feature type="region of interest" description="Disordered" evidence="1">
    <location>
        <begin position="64"/>
        <end position="85"/>
    </location>
</feature>
<keyword evidence="2" id="KW-0732">Signal</keyword>
<organism evidence="3 4">
    <name type="scientific">Drosophila virilis</name>
    <name type="common">Fruit fly</name>
    <dbReference type="NCBI Taxonomy" id="7244"/>
    <lineage>
        <taxon>Eukaryota</taxon>
        <taxon>Metazoa</taxon>
        <taxon>Ecdysozoa</taxon>
        <taxon>Arthropoda</taxon>
        <taxon>Hexapoda</taxon>
        <taxon>Insecta</taxon>
        <taxon>Pterygota</taxon>
        <taxon>Neoptera</taxon>
        <taxon>Endopterygota</taxon>
        <taxon>Diptera</taxon>
        <taxon>Brachycera</taxon>
        <taxon>Muscomorpha</taxon>
        <taxon>Ephydroidea</taxon>
        <taxon>Drosophilidae</taxon>
        <taxon>Drosophila</taxon>
    </lineage>
</organism>
<gene>
    <name evidence="3" type="primary">Dvir\GJ24625</name>
    <name evidence="3" type="ORF">Dvir_GJ24625</name>
</gene>
<evidence type="ECO:0000256" key="2">
    <source>
        <dbReference type="SAM" id="SignalP"/>
    </source>
</evidence>
<feature type="signal peptide" evidence="2">
    <location>
        <begin position="1"/>
        <end position="19"/>
    </location>
</feature>
<name>B4M025_DROVI</name>
<keyword evidence="4" id="KW-1185">Reference proteome</keyword>
<evidence type="ECO:0000313" key="4">
    <source>
        <dbReference type="Proteomes" id="UP000008792"/>
    </source>
</evidence>
<evidence type="ECO:0000256" key="1">
    <source>
        <dbReference type="SAM" id="MobiDB-lite"/>
    </source>
</evidence>
<evidence type="ECO:0000313" key="3">
    <source>
        <dbReference type="EMBL" id="EDW68275.1"/>
    </source>
</evidence>
<sequence length="181" mass="18893">MRLLIWLCSLCFVGNNVGGMFLELPGNTAATSADDGTIDDFLGGAISGLNRYLGGKADATRLKPVSQRKGSTSPETSTATIRPSSSGFLDEMETSLEHATDTLDGLWQQFRQGLLNLVDSFSVADNDGSIDIDQGSTTPASSVQQLGTTTPTVVPTTKIPTAITTLGPATVLEITSSTPLP</sequence>
<feature type="compositionally biased region" description="Polar residues" evidence="1">
    <location>
        <begin position="68"/>
        <end position="85"/>
    </location>
</feature>
<dbReference type="InParanoid" id="B4M025"/>
<accession>B4M025</accession>
<feature type="chain" id="PRO_5002816978" evidence="2">
    <location>
        <begin position="20"/>
        <end position="181"/>
    </location>
</feature>
<dbReference type="FunCoup" id="B4M025">
    <property type="interactions" value="42"/>
</dbReference>
<dbReference type="PhylomeDB" id="B4M025"/>
<dbReference type="eggNOG" id="ENOG502T85Y">
    <property type="taxonomic scope" value="Eukaryota"/>
</dbReference>
<dbReference type="EMBL" id="CH940650">
    <property type="protein sequence ID" value="EDW68275.1"/>
    <property type="molecule type" value="Genomic_DNA"/>
</dbReference>
<proteinExistence type="predicted"/>